<dbReference type="EMBL" id="PDEB01000004">
    <property type="protein sequence ID" value="PEH45184.1"/>
    <property type="molecule type" value="Genomic_DNA"/>
</dbReference>
<evidence type="ECO:0000313" key="2">
    <source>
        <dbReference type="Proteomes" id="UP000220669"/>
    </source>
</evidence>
<dbReference type="Proteomes" id="UP000220669">
    <property type="component" value="Unassembled WGS sequence"/>
</dbReference>
<comment type="caution">
    <text evidence="1">The sequence shown here is derived from an EMBL/GenBank/DDBJ whole genome shotgun (WGS) entry which is preliminary data.</text>
</comment>
<dbReference type="AlphaFoldDB" id="A0AB36S880"/>
<protein>
    <recommendedName>
        <fullName evidence="3">DUF4177 domain-containing protein</fullName>
    </recommendedName>
</protein>
<evidence type="ECO:0008006" key="3">
    <source>
        <dbReference type="Google" id="ProtNLM"/>
    </source>
</evidence>
<proteinExistence type="predicted"/>
<evidence type="ECO:0000313" key="1">
    <source>
        <dbReference type="EMBL" id="PEH45184.1"/>
    </source>
</evidence>
<name>A0AB36S880_9ENTE</name>
<organism evidence="1 2">
    <name type="scientific">Enterococcus durans</name>
    <dbReference type="NCBI Taxonomy" id="53345"/>
    <lineage>
        <taxon>Bacteria</taxon>
        <taxon>Bacillati</taxon>
        <taxon>Bacillota</taxon>
        <taxon>Bacilli</taxon>
        <taxon>Lactobacillales</taxon>
        <taxon>Enterococcaceae</taxon>
        <taxon>Enterococcus</taxon>
    </lineage>
</organism>
<reference evidence="1 2" key="1">
    <citation type="submission" date="2017-09" db="EMBL/GenBank/DDBJ databases">
        <title>FDA dAtabase for Regulatory Grade micrObial Sequences (FDA-ARGOS): Supporting development and validation of Infectious Disease Dx tests.</title>
        <authorList>
            <person name="Minogue T."/>
            <person name="Wolcott M."/>
            <person name="Wasieloski L."/>
            <person name="Aguilar W."/>
            <person name="Moore D."/>
            <person name="Tallon L.J."/>
            <person name="Sadzewicz L."/>
            <person name="Ott S."/>
            <person name="Zhao X."/>
            <person name="Nagaraj S."/>
            <person name="Vavikolanu K."/>
            <person name="Aluvathingal J."/>
            <person name="Nadendla S."/>
            <person name="Sichtig H."/>
        </authorList>
    </citation>
    <scope>NUCLEOTIDE SEQUENCE [LARGE SCALE GENOMIC DNA]</scope>
    <source>
        <strain evidence="1 2">FDAARGOS_396</strain>
    </source>
</reference>
<gene>
    <name evidence="1" type="ORF">CRM96_09255</name>
</gene>
<sequence>MFEDITHIEIFGVHSSDQKTINALLKDGWKILSIIQKNEDNLNSFGQIILGASDGAYEKNNLDLIWQKQKAEKSNEIDYDNLPF</sequence>
<dbReference type="RefSeq" id="WP_016177535.1">
    <property type="nucleotide sequence ID" value="NZ_CABGKX010000060.1"/>
</dbReference>
<accession>A0AB36S880</accession>